<reference evidence="2 3" key="1">
    <citation type="submission" date="2024-09" db="EMBL/GenBank/DDBJ databases">
        <title>Rethinking Asexuality: The Enigmatic Case of Functional Sexual Genes in Lepraria (Stereocaulaceae).</title>
        <authorList>
            <person name="Doellman M."/>
            <person name="Sun Y."/>
            <person name="Barcenas-Pena A."/>
            <person name="Lumbsch H.T."/>
            <person name="Grewe F."/>
        </authorList>
    </citation>
    <scope>NUCLEOTIDE SEQUENCE [LARGE SCALE GENOMIC DNA]</scope>
    <source>
        <strain evidence="2 3">Grewe 0041</strain>
    </source>
</reference>
<feature type="compositionally biased region" description="Gly residues" evidence="1">
    <location>
        <begin position="86"/>
        <end position="96"/>
    </location>
</feature>
<feature type="region of interest" description="Disordered" evidence="1">
    <location>
        <begin position="1"/>
        <end position="129"/>
    </location>
</feature>
<proteinExistence type="predicted"/>
<dbReference type="Proteomes" id="UP001590951">
    <property type="component" value="Unassembled WGS sequence"/>
</dbReference>
<accession>A0ABR4BB09</accession>
<sequence>MSGLMNKIKDKLEGHKDHNTTDLQGDHGTQSGVHVSPISGSVAHGASMSSTNPGVLDSTKRGIHGDRDTGIPSGDPGYGNNSSGIGLTGGDSGYGNTGHDTGLTGGDSGYGDTGRDTCLGGASGMSSGP</sequence>
<protein>
    <submittedName>
        <fullName evidence="2">Uncharacterized protein</fullName>
    </submittedName>
</protein>
<dbReference type="EMBL" id="JBHFEH010000014">
    <property type="protein sequence ID" value="KAL2054617.1"/>
    <property type="molecule type" value="Genomic_DNA"/>
</dbReference>
<keyword evidence="3" id="KW-1185">Reference proteome</keyword>
<evidence type="ECO:0000256" key="1">
    <source>
        <dbReference type="SAM" id="MobiDB-lite"/>
    </source>
</evidence>
<feature type="compositionally biased region" description="Basic and acidic residues" evidence="1">
    <location>
        <begin position="58"/>
        <end position="69"/>
    </location>
</feature>
<feature type="compositionally biased region" description="Basic and acidic residues" evidence="1">
    <location>
        <begin position="7"/>
        <end position="20"/>
    </location>
</feature>
<evidence type="ECO:0000313" key="3">
    <source>
        <dbReference type="Proteomes" id="UP001590951"/>
    </source>
</evidence>
<evidence type="ECO:0000313" key="2">
    <source>
        <dbReference type="EMBL" id="KAL2054617.1"/>
    </source>
</evidence>
<name>A0ABR4BB09_9LECA</name>
<feature type="compositionally biased region" description="Polar residues" evidence="1">
    <location>
        <begin position="21"/>
        <end position="33"/>
    </location>
</feature>
<gene>
    <name evidence="2" type="ORF">ABVK25_004920</name>
</gene>
<comment type="caution">
    <text evidence="2">The sequence shown here is derived from an EMBL/GenBank/DDBJ whole genome shotgun (WGS) entry which is preliminary data.</text>
</comment>
<feature type="compositionally biased region" description="Gly residues" evidence="1">
    <location>
        <begin position="103"/>
        <end position="112"/>
    </location>
</feature>
<organism evidence="2 3">
    <name type="scientific">Lepraria finkii</name>
    <dbReference type="NCBI Taxonomy" id="1340010"/>
    <lineage>
        <taxon>Eukaryota</taxon>
        <taxon>Fungi</taxon>
        <taxon>Dikarya</taxon>
        <taxon>Ascomycota</taxon>
        <taxon>Pezizomycotina</taxon>
        <taxon>Lecanoromycetes</taxon>
        <taxon>OSLEUM clade</taxon>
        <taxon>Lecanoromycetidae</taxon>
        <taxon>Lecanorales</taxon>
        <taxon>Lecanorineae</taxon>
        <taxon>Stereocaulaceae</taxon>
        <taxon>Lepraria</taxon>
    </lineage>
</organism>